<dbReference type="PANTHER" id="PTHR43692">
    <property type="entry name" value="UDP-N-ACETYLMURAMOYLALANINE--D-GLUTAMATE LIGASE"/>
    <property type="match status" value="1"/>
</dbReference>
<dbReference type="GO" id="GO:0051301">
    <property type="term" value="P:cell division"/>
    <property type="evidence" value="ECO:0007669"/>
    <property type="project" value="InterPro"/>
</dbReference>
<dbReference type="InterPro" id="IPR013221">
    <property type="entry name" value="Mur_ligase_cen"/>
</dbReference>
<feature type="domain" description="Mur ligase C-terminal" evidence="7">
    <location>
        <begin position="207"/>
        <end position="320"/>
    </location>
</feature>
<keyword evidence="4" id="KW-0436">Ligase</keyword>
<keyword evidence="3" id="KW-0963">Cytoplasm</keyword>
<dbReference type="InterPro" id="IPR036565">
    <property type="entry name" value="Mur-like_cat_sf"/>
</dbReference>
<dbReference type="Pfam" id="PF08245">
    <property type="entry name" value="Mur_ligase_M"/>
    <property type="match status" value="1"/>
</dbReference>
<dbReference type="UniPathway" id="UPA00219"/>
<evidence type="ECO:0000256" key="3">
    <source>
        <dbReference type="ARBA" id="ARBA00022490"/>
    </source>
</evidence>
<keyword evidence="5" id="KW-0547">Nucleotide-binding</keyword>
<dbReference type="GO" id="GO:0008360">
    <property type="term" value="P:regulation of cell shape"/>
    <property type="evidence" value="ECO:0007669"/>
    <property type="project" value="InterPro"/>
</dbReference>
<evidence type="ECO:0000256" key="2">
    <source>
        <dbReference type="ARBA" id="ARBA00004752"/>
    </source>
</evidence>
<dbReference type="SUPFAM" id="SSF53244">
    <property type="entry name" value="MurD-like peptide ligases, peptide-binding domain"/>
    <property type="match status" value="1"/>
</dbReference>
<dbReference type="InterPro" id="IPR004101">
    <property type="entry name" value="Mur_ligase_C"/>
</dbReference>
<dbReference type="Gene3D" id="3.90.190.20">
    <property type="entry name" value="Mur ligase, C-terminal domain"/>
    <property type="match status" value="1"/>
</dbReference>
<protein>
    <submittedName>
        <fullName evidence="9">Uncharacterized protein</fullName>
    </submittedName>
</protein>
<dbReference type="PANTHER" id="PTHR43692:SF1">
    <property type="entry name" value="UDP-N-ACETYLMURAMOYLALANINE--D-GLUTAMATE LIGASE"/>
    <property type="match status" value="1"/>
</dbReference>
<dbReference type="GO" id="GO:0005524">
    <property type="term" value="F:ATP binding"/>
    <property type="evidence" value="ECO:0007669"/>
    <property type="project" value="UniProtKB-KW"/>
</dbReference>
<dbReference type="Pfam" id="PF02875">
    <property type="entry name" value="Mur_ligase_C"/>
    <property type="match status" value="1"/>
</dbReference>
<evidence type="ECO:0000259" key="7">
    <source>
        <dbReference type="Pfam" id="PF02875"/>
    </source>
</evidence>
<organism evidence="9">
    <name type="scientific">marine metagenome</name>
    <dbReference type="NCBI Taxonomy" id="408172"/>
    <lineage>
        <taxon>unclassified sequences</taxon>
        <taxon>metagenomes</taxon>
        <taxon>ecological metagenomes</taxon>
    </lineage>
</organism>
<sequence length="347" mass="38520">ILALTGSNGKTTTVHLLHEMCISDGRTSLLGGNVGIPFSENVLWEITSNINSPVHVLELSSFQLEHVQLFSPAICGILNISPDHLDRYENFDAYVTKKLKLAQQTQKSGCVVYNADDPILAQSLADIPHSIQFSLTKNPDCHFKLNASKVYTGEDENPNILFELKDTKLKGLHNVQNILAAATMAHTFDLSSSAIQDTIINFTPIHHRLEWIGNINNVDYFNDSKATNIAAARAAIESFDDNLILILGGQDKGSTDFLQLSPVMKNRVKSIVAYGEAGSKIKNQLETEFQMDYHEEFDKAVFQAHEQSEPGDTILLSPACASFDQFSNYEERGDEFNLIFTKLELAL</sequence>
<dbReference type="Gene3D" id="3.40.1190.10">
    <property type="entry name" value="Mur-like, catalytic domain"/>
    <property type="match status" value="1"/>
</dbReference>
<dbReference type="AlphaFoldDB" id="A0A382N331"/>
<evidence type="ECO:0000256" key="5">
    <source>
        <dbReference type="ARBA" id="ARBA00022741"/>
    </source>
</evidence>
<dbReference type="GO" id="GO:0005737">
    <property type="term" value="C:cytoplasm"/>
    <property type="evidence" value="ECO:0007669"/>
    <property type="project" value="UniProtKB-SubCell"/>
</dbReference>
<name>A0A382N331_9ZZZZ</name>
<comment type="subcellular location">
    <subcellularLocation>
        <location evidence="1">Cytoplasm</location>
    </subcellularLocation>
</comment>
<dbReference type="GO" id="GO:0008764">
    <property type="term" value="F:UDP-N-acetylmuramoylalanine-D-glutamate ligase activity"/>
    <property type="evidence" value="ECO:0007669"/>
    <property type="project" value="UniProtKB-EC"/>
</dbReference>
<keyword evidence="6" id="KW-0067">ATP-binding</keyword>
<dbReference type="EMBL" id="UINC01097127">
    <property type="protein sequence ID" value="SVC54577.1"/>
    <property type="molecule type" value="Genomic_DNA"/>
</dbReference>
<evidence type="ECO:0000256" key="4">
    <source>
        <dbReference type="ARBA" id="ARBA00022598"/>
    </source>
</evidence>
<dbReference type="NCBIfam" id="TIGR01087">
    <property type="entry name" value="murD"/>
    <property type="match status" value="1"/>
</dbReference>
<dbReference type="InterPro" id="IPR005762">
    <property type="entry name" value="MurD"/>
</dbReference>
<evidence type="ECO:0000259" key="8">
    <source>
        <dbReference type="Pfam" id="PF08245"/>
    </source>
</evidence>
<evidence type="ECO:0000313" key="9">
    <source>
        <dbReference type="EMBL" id="SVC54577.1"/>
    </source>
</evidence>
<comment type="pathway">
    <text evidence="2">Cell wall biogenesis; peptidoglycan biosynthesis.</text>
</comment>
<dbReference type="SUPFAM" id="SSF53623">
    <property type="entry name" value="MurD-like peptide ligases, catalytic domain"/>
    <property type="match status" value="1"/>
</dbReference>
<gene>
    <name evidence="9" type="ORF">METZ01_LOCUS307431</name>
</gene>
<feature type="non-terminal residue" evidence="9">
    <location>
        <position position="1"/>
    </location>
</feature>
<proteinExistence type="predicted"/>
<evidence type="ECO:0000256" key="1">
    <source>
        <dbReference type="ARBA" id="ARBA00004496"/>
    </source>
</evidence>
<dbReference type="GO" id="GO:0009252">
    <property type="term" value="P:peptidoglycan biosynthetic process"/>
    <property type="evidence" value="ECO:0007669"/>
    <property type="project" value="UniProtKB-UniPathway"/>
</dbReference>
<feature type="domain" description="Mur ligase central" evidence="8">
    <location>
        <begin position="5"/>
        <end position="184"/>
    </location>
</feature>
<dbReference type="InterPro" id="IPR036615">
    <property type="entry name" value="Mur_ligase_C_dom_sf"/>
</dbReference>
<reference evidence="9" key="1">
    <citation type="submission" date="2018-05" db="EMBL/GenBank/DDBJ databases">
        <authorList>
            <person name="Lanie J.A."/>
            <person name="Ng W.-L."/>
            <person name="Kazmierczak K.M."/>
            <person name="Andrzejewski T.M."/>
            <person name="Davidsen T.M."/>
            <person name="Wayne K.J."/>
            <person name="Tettelin H."/>
            <person name="Glass J.I."/>
            <person name="Rusch D."/>
            <person name="Podicherti R."/>
            <person name="Tsui H.-C.T."/>
            <person name="Winkler M.E."/>
        </authorList>
    </citation>
    <scope>NUCLEOTIDE SEQUENCE</scope>
</reference>
<accession>A0A382N331</accession>
<evidence type="ECO:0000256" key="6">
    <source>
        <dbReference type="ARBA" id="ARBA00022840"/>
    </source>
</evidence>